<comment type="caution">
    <text evidence="1">The sequence shown here is derived from an EMBL/GenBank/DDBJ whole genome shotgun (WGS) entry which is preliminary data.</text>
</comment>
<evidence type="ECO:0000313" key="1">
    <source>
        <dbReference type="EMBL" id="GBP47362.1"/>
    </source>
</evidence>
<name>A0A4C1WA19_EUMVA</name>
<proteinExistence type="predicted"/>
<dbReference type="Proteomes" id="UP000299102">
    <property type="component" value="Unassembled WGS sequence"/>
</dbReference>
<gene>
    <name evidence="1" type="ORF">EVAR_38963_1</name>
</gene>
<dbReference type="AlphaFoldDB" id="A0A4C1WA19"/>
<reference evidence="1 2" key="1">
    <citation type="journal article" date="2019" name="Commun. Biol.">
        <title>The bagworm genome reveals a unique fibroin gene that provides high tensile strength.</title>
        <authorList>
            <person name="Kono N."/>
            <person name="Nakamura H."/>
            <person name="Ohtoshi R."/>
            <person name="Tomita M."/>
            <person name="Numata K."/>
            <person name="Arakawa K."/>
        </authorList>
    </citation>
    <scope>NUCLEOTIDE SEQUENCE [LARGE SCALE GENOMIC DNA]</scope>
</reference>
<keyword evidence="2" id="KW-1185">Reference proteome</keyword>
<organism evidence="1 2">
    <name type="scientific">Eumeta variegata</name>
    <name type="common">Bagworm moth</name>
    <name type="synonym">Eumeta japonica</name>
    <dbReference type="NCBI Taxonomy" id="151549"/>
    <lineage>
        <taxon>Eukaryota</taxon>
        <taxon>Metazoa</taxon>
        <taxon>Ecdysozoa</taxon>
        <taxon>Arthropoda</taxon>
        <taxon>Hexapoda</taxon>
        <taxon>Insecta</taxon>
        <taxon>Pterygota</taxon>
        <taxon>Neoptera</taxon>
        <taxon>Endopterygota</taxon>
        <taxon>Lepidoptera</taxon>
        <taxon>Glossata</taxon>
        <taxon>Ditrysia</taxon>
        <taxon>Tineoidea</taxon>
        <taxon>Psychidae</taxon>
        <taxon>Oiketicinae</taxon>
        <taxon>Eumeta</taxon>
    </lineage>
</organism>
<protein>
    <submittedName>
        <fullName evidence="1">Uncharacterized protein</fullName>
    </submittedName>
</protein>
<evidence type="ECO:0000313" key="2">
    <source>
        <dbReference type="Proteomes" id="UP000299102"/>
    </source>
</evidence>
<dbReference type="EMBL" id="BGZK01000500">
    <property type="protein sequence ID" value="GBP47362.1"/>
    <property type="molecule type" value="Genomic_DNA"/>
</dbReference>
<accession>A0A4C1WA19</accession>
<sequence>MLPPHRRQRPATALDPHLAGVDDLRSKHLDWEANYRERAVQADMLEEMLQAEAASAMENCALPNRRLLIQILDIHSCWGEIKDPRATIDTCHR</sequence>